<protein>
    <submittedName>
        <fullName evidence="1">1,4-alpha-glucan branching enzyme</fullName>
    </submittedName>
</protein>
<gene>
    <name evidence="1" type="ORF">JETT_3567</name>
</gene>
<name>A0A533Q6G4_9BACT</name>
<sequence length="71" mass="8489">MKWRGFLTCHCEGSVRSNPFYGGEEKLQEITWDEFFEKFEKEELAFLYQEETKGGKQSRFNKIISRDTAKK</sequence>
<reference evidence="1 2" key="1">
    <citation type="submission" date="2019-04" db="EMBL/GenBank/DDBJ databases">
        <title>Genome of a novel bacterium Candidatus Jettenia ecosi reconstructed from metagenome of an anammox bioreactor.</title>
        <authorList>
            <person name="Mardanov A.V."/>
            <person name="Beletsky A.V."/>
            <person name="Ravin N.V."/>
            <person name="Botchkova E.A."/>
            <person name="Litti Y.V."/>
            <person name="Nozhevnikova A.N."/>
        </authorList>
    </citation>
    <scope>NUCLEOTIDE SEQUENCE [LARGE SCALE GENOMIC DNA]</scope>
    <source>
        <strain evidence="1">J2</strain>
    </source>
</reference>
<organism evidence="1 2">
    <name type="scientific">Candidatus Jettenia ecosi</name>
    <dbReference type="NCBI Taxonomy" id="2494326"/>
    <lineage>
        <taxon>Bacteria</taxon>
        <taxon>Pseudomonadati</taxon>
        <taxon>Planctomycetota</taxon>
        <taxon>Candidatus Brocadiia</taxon>
        <taxon>Candidatus Brocadiales</taxon>
        <taxon>Candidatus Brocadiaceae</taxon>
        <taxon>Candidatus Jettenia</taxon>
    </lineage>
</organism>
<evidence type="ECO:0000313" key="1">
    <source>
        <dbReference type="EMBL" id="TLD40162.1"/>
    </source>
</evidence>
<accession>A0A533Q6G4</accession>
<evidence type="ECO:0000313" key="2">
    <source>
        <dbReference type="Proteomes" id="UP000319783"/>
    </source>
</evidence>
<proteinExistence type="predicted"/>
<dbReference type="AlphaFoldDB" id="A0A533Q6G4"/>
<dbReference type="Proteomes" id="UP000319783">
    <property type="component" value="Unassembled WGS sequence"/>
</dbReference>
<dbReference type="EMBL" id="SULG01000125">
    <property type="protein sequence ID" value="TLD40162.1"/>
    <property type="molecule type" value="Genomic_DNA"/>
</dbReference>
<comment type="caution">
    <text evidence="1">The sequence shown here is derived from an EMBL/GenBank/DDBJ whole genome shotgun (WGS) entry which is preliminary data.</text>
</comment>